<reference evidence="7" key="1">
    <citation type="submission" date="2021-01" db="EMBL/GenBank/DDBJ databases">
        <title>Phytophthora aleatoria, a newly-described species from Pinus radiata is distinct from Phytophthora cactorum isolates based on comparative genomics.</title>
        <authorList>
            <person name="Mcdougal R."/>
            <person name="Panda P."/>
            <person name="Williams N."/>
            <person name="Studholme D.J."/>
        </authorList>
    </citation>
    <scope>NUCLEOTIDE SEQUENCE</scope>
    <source>
        <strain evidence="7">NZFS 3830</strain>
    </source>
</reference>
<evidence type="ECO:0000256" key="4">
    <source>
        <dbReference type="ARBA" id="ARBA00023136"/>
    </source>
</evidence>
<dbReference type="VEuPathDB" id="FungiDB:PC110_g849"/>
<dbReference type="CDD" id="cd00051">
    <property type="entry name" value="EFh"/>
    <property type="match status" value="1"/>
</dbReference>
<evidence type="ECO:0000313" key="8">
    <source>
        <dbReference type="Proteomes" id="UP000688947"/>
    </source>
</evidence>
<evidence type="ECO:0000256" key="3">
    <source>
        <dbReference type="ARBA" id="ARBA00022989"/>
    </source>
</evidence>
<dbReference type="PANTHER" id="PTHR37836">
    <property type="entry name" value="LMO1036 PROTEIN"/>
    <property type="match status" value="1"/>
</dbReference>
<dbReference type="Pfam" id="PF13499">
    <property type="entry name" value="EF-hand_7"/>
    <property type="match status" value="1"/>
</dbReference>
<comment type="subcellular location">
    <subcellularLocation>
        <location evidence="1">Membrane</location>
        <topology evidence="1">Multi-pass membrane protein</topology>
    </subcellularLocation>
</comment>
<dbReference type="Pfam" id="PF01699">
    <property type="entry name" value="Na_Ca_ex"/>
    <property type="match status" value="1"/>
</dbReference>
<dbReference type="InterPro" id="IPR018247">
    <property type="entry name" value="EF_Hand_1_Ca_BS"/>
</dbReference>
<evidence type="ECO:0000259" key="6">
    <source>
        <dbReference type="PROSITE" id="PS50222"/>
    </source>
</evidence>
<organism evidence="7 8">
    <name type="scientific">Phytophthora cactorum</name>
    <dbReference type="NCBI Taxonomy" id="29920"/>
    <lineage>
        <taxon>Eukaryota</taxon>
        <taxon>Sar</taxon>
        <taxon>Stramenopiles</taxon>
        <taxon>Oomycota</taxon>
        <taxon>Peronosporomycetes</taxon>
        <taxon>Peronosporales</taxon>
        <taxon>Peronosporaceae</taxon>
        <taxon>Phytophthora</taxon>
    </lineage>
</organism>
<gene>
    <name evidence="7" type="ORF">JG687_00001330</name>
</gene>
<dbReference type="InterPro" id="IPR024749">
    <property type="entry name" value="Collagen-bd_put"/>
</dbReference>
<keyword evidence="4 5" id="KW-0472">Membrane</keyword>
<dbReference type="PANTHER" id="PTHR37836:SF2">
    <property type="entry name" value="DUF4038 DOMAIN-CONTAINING PROTEIN"/>
    <property type="match status" value="1"/>
</dbReference>
<dbReference type="PROSITE" id="PS00018">
    <property type="entry name" value="EF_HAND_1"/>
    <property type="match status" value="2"/>
</dbReference>
<dbReference type="InterPro" id="IPR002048">
    <property type="entry name" value="EF_hand_dom"/>
</dbReference>
<dbReference type="GO" id="GO:0005509">
    <property type="term" value="F:calcium ion binding"/>
    <property type="evidence" value="ECO:0007669"/>
    <property type="project" value="InterPro"/>
</dbReference>
<keyword evidence="2 5" id="KW-0812">Transmembrane</keyword>
<keyword evidence="3 5" id="KW-1133">Transmembrane helix</keyword>
<feature type="transmembrane region" description="Helical" evidence="5">
    <location>
        <begin position="867"/>
        <end position="885"/>
    </location>
</feature>
<evidence type="ECO:0000313" key="7">
    <source>
        <dbReference type="EMBL" id="KAG6972672.1"/>
    </source>
</evidence>
<feature type="transmembrane region" description="Helical" evidence="5">
    <location>
        <begin position="834"/>
        <end position="855"/>
    </location>
</feature>
<dbReference type="PROSITE" id="PS50222">
    <property type="entry name" value="EF_HAND_2"/>
    <property type="match status" value="2"/>
</dbReference>
<feature type="transmembrane region" description="Helical" evidence="5">
    <location>
        <begin position="799"/>
        <end position="822"/>
    </location>
</feature>
<dbReference type="Proteomes" id="UP000688947">
    <property type="component" value="Unassembled WGS sequence"/>
</dbReference>
<dbReference type="InterPro" id="IPR025277">
    <property type="entry name" value="Apiosidase-like_cat_dom"/>
</dbReference>
<dbReference type="AlphaFoldDB" id="A0A8T1UXK8"/>
<dbReference type="VEuPathDB" id="FungiDB:PC110_g848"/>
<feature type="transmembrane region" description="Helical" evidence="5">
    <location>
        <begin position="761"/>
        <end position="779"/>
    </location>
</feature>
<dbReference type="SMART" id="SM00054">
    <property type="entry name" value="EFh"/>
    <property type="match status" value="2"/>
</dbReference>
<feature type="transmembrane region" description="Helical" evidence="5">
    <location>
        <begin position="400"/>
        <end position="422"/>
    </location>
</feature>
<comment type="caution">
    <text evidence="7">The sequence shown here is derived from an EMBL/GenBank/DDBJ whole genome shotgun (WGS) entry which is preliminary data.</text>
</comment>
<dbReference type="GO" id="GO:0016020">
    <property type="term" value="C:membrane"/>
    <property type="evidence" value="ECO:0007669"/>
    <property type="project" value="UniProtKB-SubCell"/>
</dbReference>
<feature type="transmembrane region" description="Helical" evidence="5">
    <location>
        <begin position="370"/>
        <end position="388"/>
    </location>
</feature>
<feature type="transmembrane region" description="Helical" evidence="5">
    <location>
        <begin position="442"/>
        <end position="466"/>
    </location>
</feature>
<feature type="domain" description="EF-hand" evidence="6">
    <location>
        <begin position="669"/>
        <end position="704"/>
    </location>
</feature>
<dbReference type="InterPro" id="IPR004837">
    <property type="entry name" value="NaCa_Exmemb"/>
</dbReference>
<accession>A0A8T1UXK8</accession>
<evidence type="ECO:0000256" key="1">
    <source>
        <dbReference type="ARBA" id="ARBA00004141"/>
    </source>
</evidence>
<protein>
    <recommendedName>
        <fullName evidence="6">EF-hand domain-containing protein</fullName>
    </recommendedName>
</protein>
<name>A0A8T1UXK8_9STRA</name>
<dbReference type="GO" id="GO:0055085">
    <property type="term" value="P:transmembrane transport"/>
    <property type="evidence" value="ECO:0007669"/>
    <property type="project" value="InterPro"/>
</dbReference>
<dbReference type="Pfam" id="PF13204">
    <property type="entry name" value="Apiosidase"/>
    <property type="match status" value="2"/>
</dbReference>
<feature type="transmembrane region" description="Helical" evidence="5">
    <location>
        <begin position="517"/>
        <end position="536"/>
    </location>
</feature>
<feature type="transmembrane region" description="Helical" evidence="5">
    <location>
        <begin position="892"/>
        <end position="912"/>
    </location>
</feature>
<proteinExistence type="predicted"/>
<sequence>MKVQAAFASVISLASLGKIVSANPSWHDLAIPAPHYGRYLFRPASEEPFLWQADAAWELFHRLNKTSIDFYLKTVLNKATTSFKSLLPLRERHGAHCNELPFTNEDETPNEAFFELADWAVDLAASYGILMALVPTWGMKIAYRFMRCSLATPYQTYNFTPLGGRDSTKNYENIVEMRDKFTGLVFDLENHYEGAHVGFDADQPIWNASHIRTGLYHAVYNGATGFTYGAHSVWQLYEPKSDLVDERLYYDPMLNLNASGSFSTATLEQLEPTREILASPSNYTGKSVNMHEGTRYISMLASMARDRYYVYTGHGDSFSLQLDNGSGSRSGSATWFSPRDGQYYASFTDQGPRPAMSGFFIDPKDLPDDGYGLIQVLFLGAVYGFVLFNASNLISDGSELLLLVPSMAGIVGSVVLPVLGAVPDGAIVLFSGMGPNAQEQVSVGVGALAGSTIMLLTIPWALSVYAGRVNIDENGRGNYVRPKGDQHWAKLMPPGNRNLTKTGVVLFDEIPSTAKTMILTSLIYLILQIPALFYTGTAAEDAKADNTQVAKAEKPFAIVAFVISMVSFVLYLYWNVQRSSEVKEDVIDEVRVAAIREGEISLSGILAKEVAHLKMASPTSTTPLNATREQFDRVADVIRPFFHAYDKNRDHRMDADELQLFFKDLGESVSREEAEKWMAAADKDKSGFIEFNELVEATLRYLLAKYENELQGHSAVSMQRVVVEQQYSLAIPPAEGDEEEEEEEVPEDLAHLSIAEQQKKIKIRSAYMMFLGTALVLLFSDPMVDVLSEVGARTGIPAFYVSFVVAPLASNASELIAAYNYAQKKTSKTISISVSALLGAACMNNTFCLGIFAALMSFKSGGLVWEFSAETFAILFVELAIGYIAMKKTQRLLDGLIVLLLYPTSIFLVVLLENVIGLD</sequence>
<dbReference type="OrthoDB" id="26525at2759"/>
<evidence type="ECO:0000256" key="2">
    <source>
        <dbReference type="ARBA" id="ARBA00022692"/>
    </source>
</evidence>
<evidence type="ECO:0000256" key="5">
    <source>
        <dbReference type="SAM" id="Phobius"/>
    </source>
</evidence>
<feature type="transmembrane region" description="Helical" evidence="5">
    <location>
        <begin position="556"/>
        <end position="574"/>
    </location>
</feature>
<dbReference type="VEuPathDB" id="FungiDB:PC110_g850"/>
<feature type="domain" description="EF-hand" evidence="6">
    <location>
        <begin position="633"/>
        <end position="668"/>
    </location>
</feature>
<dbReference type="Pfam" id="PF12904">
    <property type="entry name" value="Collagen_bind_2"/>
    <property type="match status" value="1"/>
</dbReference>
<dbReference type="EMBL" id="JAENGZ010000031">
    <property type="protein sequence ID" value="KAG6972672.1"/>
    <property type="molecule type" value="Genomic_DNA"/>
</dbReference>